<organism evidence="1">
    <name type="scientific">Rhizophora mucronata</name>
    <name type="common">Asiatic mangrove</name>
    <dbReference type="NCBI Taxonomy" id="61149"/>
    <lineage>
        <taxon>Eukaryota</taxon>
        <taxon>Viridiplantae</taxon>
        <taxon>Streptophyta</taxon>
        <taxon>Embryophyta</taxon>
        <taxon>Tracheophyta</taxon>
        <taxon>Spermatophyta</taxon>
        <taxon>Magnoliopsida</taxon>
        <taxon>eudicotyledons</taxon>
        <taxon>Gunneridae</taxon>
        <taxon>Pentapetalae</taxon>
        <taxon>rosids</taxon>
        <taxon>fabids</taxon>
        <taxon>Malpighiales</taxon>
        <taxon>Rhizophoraceae</taxon>
        <taxon>Rhizophora</taxon>
    </lineage>
</organism>
<proteinExistence type="predicted"/>
<name>A0A2P2QX98_RHIMU</name>
<dbReference type="AlphaFoldDB" id="A0A2P2QX98"/>
<dbReference type="EMBL" id="GGEC01091091">
    <property type="protein sequence ID" value="MBX71575.1"/>
    <property type="molecule type" value="Transcribed_RNA"/>
</dbReference>
<accession>A0A2P2QX98</accession>
<evidence type="ECO:0000313" key="1">
    <source>
        <dbReference type="EMBL" id="MBX71575.1"/>
    </source>
</evidence>
<protein>
    <submittedName>
        <fullName evidence="1">Uncharacterized protein</fullName>
    </submittedName>
</protein>
<reference evidence="1" key="1">
    <citation type="submission" date="2018-02" db="EMBL/GenBank/DDBJ databases">
        <title>Rhizophora mucronata_Transcriptome.</title>
        <authorList>
            <person name="Meera S.P."/>
            <person name="Sreeshan A."/>
            <person name="Augustine A."/>
        </authorList>
    </citation>
    <scope>NUCLEOTIDE SEQUENCE</scope>
    <source>
        <tissue evidence="1">Leaf</tissue>
    </source>
</reference>
<sequence length="49" mass="5927">MTKFCFLELSRQPSIARIECLWLPCFAKEAALRLFGYYNKPPSFWIRRQ</sequence>